<protein>
    <submittedName>
        <fullName evidence="8">Glycoside hydrolase family 2 protein</fullName>
    </submittedName>
</protein>
<evidence type="ECO:0000313" key="8">
    <source>
        <dbReference type="EMBL" id="QED36428.1"/>
    </source>
</evidence>
<dbReference type="PRINTS" id="PR00132">
    <property type="entry name" value="GLHYDRLASE2"/>
</dbReference>
<dbReference type="EMBL" id="CP042476">
    <property type="protein sequence ID" value="QED36428.1"/>
    <property type="molecule type" value="Genomic_DNA"/>
</dbReference>
<dbReference type="PANTHER" id="PTHR42732:SF1">
    <property type="entry name" value="BETA-MANNOSIDASE"/>
    <property type="match status" value="1"/>
</dbReference>
<dbReference type="Pfam" id="PF02836">
    <property type="entry name" value="Glyco_hydro_2_C"/>
    <property type="match status" value="1"/>
</dbReference>
<dbReference type="InterPro" id="IPR032311">
    <property type="entry name" value="DUF4982"/>
</dbReference>
<evidence type="ECO:0000259" key="4">
    <source>
        <dbReference type="Pfam" id="PF00703"/>
    </source>
</evidence>
<evidence type="ECO:0000256" key="3">
    <source>
        <dbReference type="ARBA" id="ARBA00023295"/>
    </source>
</evidence>
<dbReference type="RefSeq" id="WP_146830228.1">
    <property type="nucleotide sequence ID" value="NZ_CP042476.1"/>
</dbReference>
<name>A0A5B8YH39_9FLAO</name>
<evidence type="ECO:0000256" key="1">
    <source>
        <dbReference type="ARBA" id="ARBA00007401"/>
    </source>
</evidence>
<dbReference type="InterPro" id="IPR036156">
    <property type="entry name" value="Beta-gal/glucu_dom_sf"/>
</dbReference>
<keyword evidence="2 8" id="KW-0378">Hydrolase</keyword>
<dbReference type="Gene3D" id="2.60.40.10">
    <property type="entry name" value="Immunoglobulins"/>
    <property type="match status" value="3"/>
</dbReference>
<feature type="domain" description="Glycoside hydrolase family 2 immunoglobulin-like beta-sandwich" evidence="4">
    <location>
        <begin position="208"/>
        <end position="304"/>
    </location>
</feature>
<feature type="domain" description="Glycosyl hydrolases family 2 sugar binding" evidence="6">
    <location>
        <begin position="61"/>
        <end position="181"/>
    </location>
</feature>
<dbReference type="InterPro" id="IPR013783">
    <property type="entry name" value="Ig-like_fold"/>
</dbReference>
<dbReference type="InterPro" id="IPR008979">
    <property type="entry name" value="Galactose-bd-like_sf"/>
</dbReference>
<evidence type="ECO:0000256" key="2">
    <source>
        <dbReference type="ARBA" id="ARBA00022801"/>
    </source>
</evidence>
<dbReference type="InterPro" id="IPR006104">
    <property type="entry name" value="Glyco_hydro_2_N"/>
</dbReference>
<accession>A0A5B8YH39</accession>
<dbReference type="InterPro" id="IPR051913">
    <property type="entry name" value="GH2_Domain-Containing"/>
</dbReference>
<dbReference type="PANTHER" id="PTHR42732">
    <property type="entry name" value="BETA-GALACTOSIDASE"/>
    <property type="match status" value="1"/>
</dbReference>
<feature type="domain" description="Glycoside hydrolase family 2 catalytic" evidence="5">
    <location>
        <begin position="307"/>
        <end position="432"/>
    </location>
</feature>
<dbReference type="Pfam" id="PF00703">
    <property type="entry name" value="Glyco_hydro_2"/>
    <property type="match status" value="1"/>
</dbReference>
<dbReference type="Pfam" id="PF16355">
    <property type="entry name" value="DUF4982"/>
    <property type="match status" value="1"/>
</dbReference>
<dbReference type="InterPro" id="IPR006102">
    <property type="entry name" value="Ig-like_GH2"/>
</dbReference>
<dbReference type="OrthoDB" id="9801077at2"/>
<evidence type="ECO:0000259" key="6">
    <source>
        <dbReference type="Pfam" id="PF02837"/>
    </source>
</evidence>
<evidence type="ECO:0000259" key="7">
    <source>
        <dbReference type="Pfam" id="PF16355"/>
    </source>
</evidence>
<organism evidence="8 9">
    <name type="scientific">Antarcticibacterium arcticum</name>
    <dbReference type="NCBI Taxonomy" id="2585771"/>
    <lineage>
        <taxon>Bacteria</taxon>
        <taxon>Pseudomonadati</taxon>
        <taxon>Bacteroidota</taxon>
        <taxon>Flavobacteriia</taxon>
        <taxon>Flavobacteriales</taxon>
        <taxon>Flavobacteriaceae</taxon>
        <taxon>Antarcticibacterium</taxon>
    </lineage>
</organism>
<evidence type="ECO:0000259" key="5">
    <source>
        <dbReference type="Pfam" id="PF02836"/>
    </source>
</evidence>
<dbReference type="InterPro" id="IPR006103">
    <property type="entry name" value="Glyco_hydro_2_cat"/>
</dbReference>
<dbReference type="SUPFAM" id="SSF51445">
    <property type="entry name" value="(Trans)glycosidases"/>
    <property type="match status" value="1"/>
</dbReference>
<dbReference type="Gene3D" id="3.20.20.80">
    <property type="entry name" value="Glycosidases"/>
    <property type="match status" value="1"/>
</dbReference>
<dbReference type="InterPro" id="IPR006101">
    <property type="entry name" value="Glyco_hydro_2"/>
</dbReference>
<dbReference type="SUPFAM" id="SSF49785">
    <property type="entry name" value="Galactose-binding domain-like"/>
    <property type="match status" value="1"/>
</dbReference>
<dbReference type="SUPFAM" id="SSF49303">
    <property type="entry name" value="beta-Galactosidase/glucuronidase domain"/>
    <property type="match status" value="1"/>
</dbReference>
<dbReference type="PROSITE" id="PS51257">
    <property type="entry name" value="PROKAR_LIPOPROTEIN"/>
    <property type="match status" value="1"/>
</dbReference>
<proteinExistence type="inferred from homology"/>
<dbReference type="Gene3D" id="2.60.120.260">
    <property type="entry name" value="Galactose-binding domain-like"/>
    <property type="match status" value="1"/>
</dbReference>
<dbReference type="AlphaFoldDB" id="A0A5B8YH39"/>
<sequence>MKNVLRLVFLIFLGCSSVSCEWGSGGNILKRASGPRTIENYNSSWLFQRQEGKGSKWEKVNLPHSVKIEPLIVNNQWQGTSVYRKSFNVGAPDGKKWFFHFEGVMQEARVFINGNEALIHKGGYLPFTVDATPFLVPRSENRIKVEVINKDDSTIPPGKVLKDLDFNLYGGIYRNVYLIKTNEIYITDPVQADVVNGGGILIHFDDPNEDKASGIISTHVRNESDKDRQLSLDISFTDRNGKTTNFKSTEYDIKAGEELTITRKVEIEEPLLWSTQQPNLYNVKVEVKDGRKVIDRKELRTGIRSLQLTGKDFFLNGEKIFLNGTNRHQEYPYIGYALSNEAHYRDAYKIKEAGFNFVRLSHYPHASAFLEACDELGLMVMNAIPGWQYFEEGDFVENAIQNIKDMARRDRHHPSVVFWENSLNESEMPEEFMVRANEVLKAELPYSSIYTAGWIDHSSYDLFIPARQHGKPPGYWNLYDTPHRPILIAEYGDWEYYAQNAGFNQKAFNDLKEEERTSGQLRGAGEARLLQQALNYQEAFNSNLKGGQTIGHANWLMFDYNRGYARDLEASGISDIFRLPKFSYYFYKSQKAPGKDKFSEPMVFIANYWTPQSTTSVRIFSNTEEVALYLNDELIERKTAEINEISDSLPYPPFTFELENFHKGELRAVGYINDQEAARHRVQTPEMPIKIELEADLSGTNINEKGVDVIFVYARIVDKNGTLVPTSTAPIEFSLVDNPKNAKIIGGYIINAEAGIATILLRTERFTESIKIRANSHSLGESVLTIKNP</sequence>
<reference evidence="8 9" key="1">
    <citation type="submission" date="2019-08" db="EMBL/GenBank/DDBJ databases">
        <title>Antarcticibacterium arcticum sp. nov., a bacterium isolated from marine sediment of the Canadian Beaufort Sea.</title>
        <authorList>
            <person name="Lee Y.M."/>
            <person name="Baek K."/>
            <person name="Lee D.-H."/>
            <person name="Shin S.C."/>
            <person name="Jin Y.K."/>
            <person name="Park Y."/>
        </authorList>
    </citation>
    <scope>NUCLEOTIDE SEQUENCE [LARGE SCALE GENOMIC DNA]</scope>
    <source>
        <strain evidence="8 9">PAMC 28998</strain>
    </source>
</reference>
<dbReference type="Pfam" id="PF02837">
    <property type="entry name" value="Glyco_hydro_2_N"/>
    <property type="match status" value="1"/>
</dbReference>
<feature type="domain" description="DUF4982" evidence="7">
    <location>
        <begin position="614"/>
        <end position="677"/>
    </location>
</feature>
<dbReference type="GO" id="GO:0004553">
    <property type="term" value="F:hydrolase activity, hydrolyzing O-glycosyl compounds"/>
    <property type="evidence" value="ECO:0007669"/>
    <property type="project" value="InterPro"/>
</dbReference>
<dbReference type="KEGG" id="anp:FK178_01250"/>
<keyword evidence="3" id="KW-0326">Glycosidase</keyword>
<dbReference type="Proteomes" id="UP000321954">
    <property type="component" value="Chromosome"/>
</dbReference>
<comment type="similarity">
    <text evidence="1">Belongs to the glycosyl hydrolase 2 family.</text>
</comment>
<evidence type="ECO:0000313" key="9">
    <source>
        <dbReference type="Proteomes" id="UP000321954"/>
    </source>
</evidence>
<dbReference type="InterPro" id="IPR017853">
    <property type="entry name" value="GH"/>
</dbReference>
<dbReference type="GO" id="GO:0005975">
    <property type="term" value="P:carbohydrate metabolic process"/>
    <property type="evidence" value="ECO:0007669"/>
    <property type="project" value="InterPro"/>
</dbReference>
<keyword evidence="9" id="KW-1185">Reference proteome</keyword>
<gene>
    <name evidence="8" type="ORF">FK178_01250</name>
</gene>